<dbReference type="OrthoDB" id="6244899at2759"/>
<feature type="region of interest" description="Disordered" evidence="1">
    <location>
        <begin position="19"/>
        <end position="52"/>
    </location>
</feature>
<reference evidence="2 3" key="2">
    <citation type="submission" date="2018-11" db="EMBL/GenBank/DDBJ databases">
        <authorList>
            <consortium name="Pathogen Informatics"/>
        </authorList>
    </citation>
    <scope>NUCLEOTIDE SEQUENCE [LARGE SCALE GENOMIC DNA]</scope>
    <source>
        <strain evidence="2 3">Egypt</strain>
    </source>
</reference>
<reference evidence="4" key="1">
    <citation type="submission" date="2016-06" db="UniProtKB">
        <authorList>
            <consortium name="WormBaseParasite"/>
        </authorList>
    </citation>
    <scope>IDENTIFICATION</scope>
</reference>
<gene>
    <name evidence="2" type="ORF">ECPE_LOCUS11752</name>
</gene>
<dbReference type="AlphaFoldDB" id="A0A183AXR7"/>
<evidence type="ECO:0000313" key="2">
    <source>
        <dbReference type="EMBL" id="VDP88910.1"/>
    </source>
</evidence>
<sequence>MSDSTGPLDLRLQAERQFFSKDMKNDTMPRNKRLVDGSAGKGHKRARPVESQSSRLSCIPVSDTEVFICPVCRSHSSNLQHFIEHMSTHIANSTDTKSENKFPLVERNMRSFGRKPPVLIESALSISPGHSRPRSAVSYCEDRVVGQSEPVQPQPDPTVFSRETSFTCSLCLSDGNYSSIWELVVSVTDG</sequence>
<dbReference type="WBParaSite" id="ECPE_0001178701-mRNA-1">
    <property type="protein sequence ID" value="ECPE_0001178701-mRNA-1"/>
    <property type="gene ID" value="ECPE_0001178701"/>
</dbReference>
<name>A0A183AXR7_9TREM</name>
<protein>
    <submittedName>
        <fullName evidence="4">C2H2-type domain-containing protein</fullName>
    </submittedName>
</protein>
<dbReference type="EMBL" id="UZAN01051448">
    <property type="protein sequence ID" value="VDP88910.1"/>
    <property type="molecule type" value="Genomic_DNA"/>
</dbReference>
<dbReference type="Proteomes" id="UP000272942">
    <property type="component" value="Unassembled WGS sequence"/>
</dbReference>
<accession>A0A183AXR7</accession>
<evidence type="ECO:0000313" key="3">
    <source>
        <dbReference type="Proteomes" id="UP000272942"/>
    </source>
</evidence>
<keyword evidence="3" id="KW-1185">Reference proteome</keyword>
<feature type="compositionally biased region" description="Basic and acidic residues" evidence="1">
    <location>
        <begin position="19"/>
        <end position="35"/>
    </location>
</feature>
<evidence type="ECO:0000313" key="4">
    <source>
        <dbReference type="WBParaSite" id="ECPE_0001178701-mRNA-1"/>
    </source>
</evidence>
<organism evidence="4">
    <name type="scientific">Echinostoma caproni</name>
    <dbReference type="NCBI Taxonomy" id="27848"/>
    <lineage>
        <taxon>Eukaryota</taxon>
        <taxon>Metazoa</taxon>
        <taxon>Spiralia</taxon>
        <taxon>Lophotrochozoa</taxon>
        <taxon>Platyhelminthes</taxon>
        <taxon>Trematoda</taxon>
        <taxon>Digenea</taxon>
        <taxon>Plagiorchiida</taxon>
        <taxon>Echinostomata</taxon>
        <taxon>Echinostomatoidea</taxon>
        <taxon>Echinostomatidae</taxon>
        <taxon>Echinostoma</taxon>
    </lineage>
</organism>
<evidence type="ECO:0000256" key="1">
    <source>
        <dbReference type="SAM" id="MobiDB-lite"/>
    </source>
</evidence>
<proteinExistence type="predicted"/>